<keyword evidence="8" id="KW-1185">Reference proteome</keyword>
<dbReference type="AlphaFoldDB" id="V4AQC6"/>
<dbReference type="InterPro" id="IPR016135">
    <property type="entry name" value="UBQ-conjugating_enzyme/RWD"/>
</dbReference>
<evidence type="ECO:0000259" key="6">
    <source>
        <dbReference type="PROSITE" id="PS50127"/>
    </source>
</evidence>
<feature type="domain" description="UBC core" evidence="6">
    <location>
        <begin position="4"/>
        <end position="150"/>
    </location>
</feature>
<dbReference type="PANTHER" id="PTHR24068">
    <property type="entry name" value="UBIQUITIN-CONJUGATING ENZYME E2"/>
    <property type="match status" value="1"/>
</dbReference>
<keyword evidence="2" id="KW-0808">Transferase</keyword>
<dbReference type="SMART" id="SM00212">
    <property type="entry name" value="UBCc"/>
    <property type="match status" value="1"/>
</dbReference>
<gene>
    <name evidence="7" type="ORF">LOTGIDRAFT_227184</name>
</gene>
<evidence type="ECO:0000256" key="5">
    <source>
        <dbReference type="ARBA" id="ARBA00022840"/>
    </source>
</evidence>
<dbReference type="GO" id="GO:0061631">
    <property type="term" value="F:ubiquitin conjugating enzyme activity"/>
    <property type="evidence" value="ECO:0007669"/>
    <property type="project" value="UniProtKB-EC"/>
</dbReference>
<name>V4AQC6_LOTGI</name>
<dbReference type="InterPro" id="IPR000608">
    <property type="entry name" value="UBC"/>
</dbReference>
<keyword evidence="3" id="KW-0547">Nucleotide-binding</keyword>
<dbReference type="OMA" id="GPLEDDM"/>
<dbReference type="EC" id="2.3.2.23" evidence="1"/>
<dbReference type="STRING" id="225164.V4AQC6"/>
<evidence type="ECO:0000256" key="3">
    <source>
        <dbReference type="ARBA" id="ARBA00022741"/>
    </source>
</evidence>
<dbReference type="GeneID" id="20247389"/>
<dbReference type="GO" id="GO:0005524">
    <property type="term" value="F:ATP binding"/>
    <property type="evidence" value="ECO:0007669"/>
    <property type="project" value="UniProtKB-KW"/>
</dbReference>
<keyword evidence="4" id="KW-0833">Ubl conjugation pathway</keyword>
<keyword evidence="5" id="KW-0067">ATP-binding</keyword>
<evidence type="ECO:0000313" key="8">
    <source>
        <dbReference type="Proteomes" id="UP000030746"/>
    </source>
</evidence>
<dbReference type="PROSITE" id="PS50127">
    <property type="entry name" value="UBC_2"/>
    <property type="match status" value="1"/>
</dbReference>
<dbReference type="KEGG" id="lgi:LOTGIDRAFT_227184"/>
<evidence type="ECO:0000256" key="1">
    <source>
        <dbReference type="ARBA" id="ARBA00012486"/>
    </source>
</evidence>
<dbReference type="OrthoDB" id="7851174at2759"/>
<dbReference type="RefSeq" id="XP_009053451.1">
    <property type="nucleotide sequence ID" value="XM_009055203.1"/>
</dbReference>
<dbReference type="CTD" id="20247389"/>
<dbReference type="HOGENOM" id="CLU_030988_13_3_1"/>
<reference evidence="7 8" key="1">
    <citation type="journal article" date="2013" name="Nature">
        <title>Insights into bilaterian evolution from three spiralian genomes.</title>
        <authorList>
            <person name="Simakov O."/>
            <person name="Marletaz F."/>
            <person name="Cho S.J."/>
            <person name="Edsinger-Gonzales E."/>
            <person name="Havlak P."/>
            <person name="Hellsten U."/>
            <person name="Kuo D.H."/>
            <person name="Larsson T."/>
            <person name="Lv J."/>
            <person name="Arendt D."/>
            <person name="Savage R."/>
            <person name="Osoegawa K."/>
            <person name="de Jong P."/>
            <person name="Grimwood J."/>
            <person name="Chapman J.A."/>
            <person name="Shapiro H."/>
            <person name="Aerts A."/>
            <person name="Otillar R.P."/>
            <person name="Terry A.Y."/>
            <person name="Boore J.L."/>
            <person name="Grigoriev I.V."/>
            <person name="Lindberg D.R."/>
            <person name="Seaver E.C."/>
            <person name="Weisblat D.A."/>
            <person name="Putnam N.H."/>
            <person name="Rokhsar D.S."/>
        </authorList>
    </citation>
    <scope>NUCLEOTIDE SEQUENCE [LARGE SCALE GENOMIC DNA]</scope>
</reference>
<sequence>MNFGFYKRINKEWSEMMVNPYPGISYGPFADGWLNMQGTIEGQPGTVYEGGVFSLEIKLSDQYPFKAPKIKFLTKIYHPNISRDGVISIDVLSSHWAPSLTIKKVLMCILFMLPVPNPDDPLEPEIARIYQTNPELYQKIAREWTKLYAS</sequence>
<dbReference type="SUPFAM" id="SSF54495">
    <property type="entry name" value="UBC-like"/>
    <property type="match status" value="1"/>
</dbReference>
<dbReference type="Proteomes" id="UP000030746">
    <property type="component" value="Unassembled WGS sequence"/>
</dbReference>
<proteinExistence type="predicted"/>
<dbReference type="EMBL" id="KB201602">
    <property type="protein sequence ID" value="ESO95856.1"/>
    <property type="molecule type" value="Genomic_DNA"/>
</dbReference>
<evidence type="ECO:0000256" key="2">
    <source>
        <dbReference type="ARBA" id="ARBA00022679"/>
    </source>
</evidence>
<accession>V4AQC6</accession>
<dbReference type="Gene3D" id="3.10.110.10">
    <property type="entry name" value="Ubiquitin Conjugating Enzyme"/>
    <property type="match status" value="1"/>
</dbReference>
<protein>
    <recommendedName>
        <fullName evidence="1">E2 ubiquitin-conjugating enzyme</fullName>
        <ecNumber evidence="1">2.3.2.23</ecNumber>
    </recommendedName>
</protein>
<organism evidence="7 8">
    <name type="scientific">Lottia gigantea</name>
    <name type="common">Giant owl limpet</name>
    <dbReference type="NCBI Taxonomy" id="225164"/>
    <lineage>
        <taxon>Eukaryota</taxon>
        <taxon>Metazoa</taxon>
        <taxon>Spiralia</taxon>
        <taxon>Lophotrochozoa</taxon>
        <taxon>Mollusca</taxon>
        <taxon>Gastropoda</taxon>
        <taxon>Patellogastropoda</taxon>
        <taxon>Lottioidea</taxon>
        <taxon>Lottiidae</taxon>
        <taxon>Lottia</taxon>
    </lineage>
</organism>
<dbReference type="Pfam" id="PF00179">
    <property type="entry name" value="UQ_con"/>
    <property type="match status" value="1"/>
</dbReference>
<dbReference type="FunFam" id="3.10.110.10:FF:000060">
    <property type="entry name" value="Ubiquitin conjugating enzyme (UbcB)"/>
    <property type="match status" value="1"/>
</dbReference>
<evidence type="ECO:0000313" key="7">
    <source>
        <dbReference type="EMBL" id="ESO95856.1"/>
    </source>
</evidence>
<evidence type="ECO:0000256" key="4">
    <source>
        <dbReference type="ARBA" id="ARBA00022786"/>
    </source>
</evidence>